<feature type="modified residue" description="N6-(pyridoxal phosphate)lysine" evidence="11">
    <location>
        <position position="65"/>
    </location>
</feature>
<dbReference type="PROSITE" id="PS00878">
    <property type="entry name" value="ODR_DC_2_1"/>
    <property type="match status" value="1"/>
</dbReference>
<dbReference type="GO" id="GO:0033387">
    <property type="term" value="P:putrescine biosynthetic process from arginine, via ornithine"/>
    <property type="evidence" value="ECO:0007669"/>
    <property type="project" value="TreeGrafter"/>
</dbReference>
<comment type="caution">
    <text evidence="13">The sequence shown here is derived from an EMBL/GenBank/DDBJ whole genome shotgun (WGS) entry which is preliminary data.</text>
</comment>
<dbReference type="SUPFAM" id="SSF51419">
    <property type="entry name" value="PLP-binding barrel"/>
    <property type="match status" value="1"/>
</dbReference>
<dbReference type="PANTHER" id="PTHR11482">
    <property type="entry name" value="ARGININE/DIAMINOPIMELATE/ORNITHINE DECARBOXYLASE"/>
    <property type="match status" value="1"/>
</dbReference>
<evidence type="ECO:0000256" key="2">
    <source>
        <dbReference type="ARBA" id="ARBA00008872"/>
    </source>
</evidence>
<dbReference type="PRINTS" id="PR01182">
    <property type="entry name" value="ORNDCRBXLASE"/>
</dbReference>
<evidence type="ECO:0000256" key="10">
    <source>
        <dbReference type="ARBA" id="ARBA00049127"/>
    </source>
</evidence>
<dbReference type="InterPro" id="IPR022653">
    <property type="entry name" value="De-COase2_pyr-phos_BS"/>
</dbReference>
<comment type="similarity">
    <text evidence="2">Belongs to the Orn/Lys/Arg decarboxylase class-II family.</text>
</comment>
<dbReference type="OrthoDB" id="5034579at2759"/>
<dbReference type="Pfam" id="PF02784">
    <property type="entry name" value="Orn_Arg_deC_N"/>
    <property type="match status" value="1"/>
</dbReference>
<evidence type="ECO:0000256" key="8">
    <source>
        <dbReference type="ARBA" id="ARBA00037173"/>
    </source>
</evidence>
<dbReference type="Gene3D" id="2.40.37.10">
    <property type="entry name" value="Lyase, Ornithine Decarboxylase, Chain A, domain 1"/>
    <property type="match status" value="1"/>
</dbReference>
<dbReference type="PRINTS" id="PR01179">
    <property type="entry name" value="ODADCRBXLASE"/>
</dbReference>
<organism evidence="13 14">
    <name type="scientific">Polypedilum vanderplanki</name>
    <name type="common">Sleeping chironomid midge</name>
    <dbReference type="NCBI Taxonomy" id="319348"/>
    <lineage>
        <taxon>Eukaryota</taxon>
        <taxon>Metazoa</taxon>
        <taxon>Ecdysozoa</taxon>
        <taxon>Arthropoda</taxon>
        <taxon>Hexapoda</taxon>
        <taxon>Insecta</taxon>
        <taxon>Pterygota</taxon>
        <taxon>Neoptera</taxon>
        <taxon>Endopterygota</taxon>
        <taxon>Diptera</taxon>
        <taxon>Nematocera</taxon>
        <taxon>Chironomoidea</taxon>
        <taxon>Chironomidae</taxon>
        <taxon>Chironominae</taxon>
        <taxon>Polypedilum</taxon>
        <taxon>Polypedilum</taxon>
    </lineage>
</organism>
<dbReference type="CDD" id="cd00622">
    <property type="entry name" value="PLPDE_III_ODC"/>
    <property type="match status" value="1"/>
</dbReference>
<comment type="catalytic activity">
    <reaction evidence="10">
        <text>L-ornithine + H(+) = putrescine + CO2</text>
        <dbReference type="Rhea" id="RHEA:22964"/>
        <dbReference type="ChEBI" id="CHEBI:15378"/>
        <dbReference type="ChEBI" id="CHEBI:16526"/>
        <dbReference type="ChEBI" id="CHEBI:46911"/>
        <dbReference type="ChEBI" id="CHEBI:326268"/>
        <dbReference type="EC" id="4.1.1.17"/>
    </reaction>
</comment>
<keyword evidence="3 11" id="KW-0663">Pyridoxal phosphate</keyword>
<reference evidence="13" key="1">
    <citation type="submission" date="2021-03" db="EMBL/GenBank/DDBJ databases">
        <title>Chromosome level genome of the anhydrobiotic midge Polypedilum vanderplanki.</title>
        <authorList>
            <person name="Yoshida Y."/>
            <person name="Kikawada T."/>
            <person name="Gusev O."/>
        </authorList>
    </citation>
    <scope>NUCLEOTIDE SEQUENCE</scope>
    <source>
        <strain evidence="13">NIAS01</strain>
        <tissue evidence="13">Whole body or cell culture</tissue>
    </source>
</reference>
<dbReference type="InterPro" id="IPR022644">
    <property type="entry name" value="De-COase2_N"/>
</dbReference>
<comment type="subunit">
    <text evidence="9">Homodimer. Only the dimer is catalytically active, as the active sites are constructed of residues from both monomers.</text>
</comment>
<evidence type="ECO:0000313" key="13">
    <source>
        <dbReference type="EMBL" id="KAG5667924.1"/>
    </source>
</evidence>
<protein>
    <recommendedName>
        <fullName evidence="7">ornithine decarboxylase</fullName>
        <ecNumber evidence="7">4.1.1.17</ecNumber>
    </recommendedName>
</protein>
<feature type="active site" description="Proton donor" evidence="11">
    <location>
        <position position="347"/>
    </location>
</feature>
<comment type="cofactor">
    <cofactor evidence="1 11">
        <name>pyridoxal 5'-phosphate</name>
        <dbReference type="ChEBI" id="CHEBI:597326"/>
    </cofactor>
</comment>
<dbReference type="Gene3D" id="3.20.20.10">
    <property type="entry name" value="Alanine racemase"/>
    <property type="match status" value="1"/>
</dbReference>
<evidence type="ECO:0000256" key="4">
    <source>
        <dbReference type="ARBA" id="ARBA00023115"/>
    </source>
</evidence>
<dbReference type="FunFam" id="3.20.20.10:FF:000005">
    <property type="entry name" value="Ornithine decarboxylase"/>
    <property type="match status" value="1"/>
</dbReference>
<evidence type="ECO:0000256" key="3">
    <source>
        <dbReference type="ARBA" id="ARBA00022898"/>
    </source>
</evidence>
<dbReference type="EMBL" id="JADBJN010000004">
    <property type="protein sequence ID" value="KAG5667924.1"/>
    <property type="molecule type" value="Genomic_DNA"/>
</dbReference>
<proteinExistence type="inferred from homology"/>
<comment type="function">
    <text evidence="8">Catalyzes the first and rate-limiting step of polyamine biosynthesis that converts ornithine into putrescine, which is the precursor for the polyamines, spermidine and spermine. Polyamines are essential for cell proliferation and are implicated in cellular processes, ranging from DNA replication to apoptosis.</text>
</comment>
<dbReference type="PANTHER" id="PTHR11482:SF6">
    <property type="entry name" value="ORNITHINE DECARBOXYLASE 1-RELATED"/>
    <property type="match status" value="1"/>
</dbReference>
<dbReference type="InterPro" id="IPR029066">
    <property type="entry name" value="PLP-binding_barrel"/>
</dbReference>
<gene>
    <name evidence="13" type="ORF">PVAND_015889</name>
</gene>
<evidence type="ECO:0000259" key="12">
    <source>
        <dbReference type="Pfam" id="PF02784"/>
    </source>
</evidence>
<keyword evidence="14" id="KW-1185">Reference proteome</keyword>
<dbReference type="Proteomes" id="UP001107558">
    <property type="component" value="Chromosome 4"/>
</dbReference>
<evidence type="ECO:0000256" key="11">
    <source>
        <dbReference type="PIRSR" id="PIRSR600183-50"/>
    </source>
</evidence>
<evidence type="ECO:0000256" key="5">
    <source>
        <dbReference type="ARBA" id="ARBA00023239"/>
    </source>
</evidence>
<dbReference type="SUPFAM" id="SSF50621">
    <property type="entry name" value="Alanine racemase C-terminal domain-like"/>
    <property type="match status" value="1"/>
</dbReference>
<dbReference type="GO" id="GO:0004586">
    <property type="term" value="F:ornithine decarboxylase activity"/>
    <property type="evidence" value="ECO:0007669"/>
    <property type="project" value="UniProtKB-EC"/>
</dbReference>
<evidence type="ECO:0000313" key="14">
    <source>
        <dbReference type="Proteomes" id="UP001107558"/>
    </source>
</evidence>
<dbReference type="InterPro" id="IPR000183">
    <property type="entry name" value="Orn/DAP/Arg_de-COase"/>
</dbReference>
<dbReference type="AlphaFoldDB" id="A0A9J6BDJ1"/>
<dbReference type="EC" id="4.1.1.17" evidence="7"/>
<accession>A0A9J6BDJ1</accession>
<name>A0A9J6BDJ1_POLVA</name>
<keyword evidence="4" id="KW-0620">Polyamine biosynthesis</keyword>
<evidence type="ECO:0000256" key="6">
    <source>
        <dbReference type="ARBA" id="ARBA00034115"/>
    </source>
</evidence>
<dbReference type="GO" id="GO:0005737">
    <property type="term" value="C:cytoplasm"/>
    <property type="evidence" value="ECO:0007669"/>
    <property type="project" value="TreeGrafter"/>
</dbReference>
<evidence type="ECO:0000256" key="1">
    <source>
        <dbReference type="ARBA" id="ARBA00001933"/>
    </source>
</evidence>
<dbReference type="InterPro" id="IPR002433">
    <property type="entry name" value="Orn_de-COase"/>
</dbReference>
<evidence type="ECO:0000256" key="9">
    <source>
        <dbReference type="ARBA" id="ARBA00046672"/>
    </source>
</evidence>
<comment type="pathway">
    <text evidence="6">Amine and polyamine biosynthesis; putrescine biosynthesis via L-ornithine pathway; putrescine from L-ornithine: step 1/1.</text>
</comment>
<sequence length="420" mass="47416">MSSTTLPKETVQIIDKFDLFQLVHDRIKEIGIDESFFITDVGDVVKKFILWKELFPRIEPDFAIKSNNLPVIASTLAALGAGFDCASHGEITQVLEMGVEPEKIVFAQTVKPIYNIKLAKEKNVFKMTFDNENELYKVKEHFPEAHLLLRLGFSPKSSNKIAFGAKFGCSFETGKDLLKKAKELNLNVKGVAFHIGVGCEEYEIFRKAIEDSSKMFEYGKSLGFNMDVLDIGGGFPGHETKTIREVSKVINESIEQNFPDPSVKIISEPGQFFATHSMTLVVNVHSKAVKLNENGEKIFHYYITDGIYQSFAMKGSGGNNPNPLVVKTLRDTSGDNLKKSVIWGRCCDPNDQVESEILLPELKCGDWLVLEDFGAYRITTSSKFNGFPQHTVFNYIEKEMWDFFMKIKLSNIEVGYHIKK</sequence>
<keyword evidence="5" id="KW-0456">Lyase</keyword>
<dbReference type="InterPro" id="IPR009006">
    <property type="entry name" value="Ala_racemase/Decarboxylase_C"/>
</dbReference>
<feature type="domain" description="Orn/DAP/Arg decarboxylase 2 N-terminal" evidence="12">
    <location>
        <begin position="42"/>
        <end position="274"/>
    </location>
</feature>
<evidence type="ECO:0000256" key="7">
    <source>
        <dbReference type="ARBA" id="ARBA00034138"/>
    </source>
</evidence>